<dbReference type="InterPro" id="IPR036736">
    <property type="entry name" value="ACP-like_sf"/>
</dbReference>
<gene>
    <name evidence="2" type="ORF">BN948_02348</name>
</gene>
<evidence type="ECO:0000313" key="3">
    <source>
        <dbReference type="Proteomes" id="UP000028878"/>
    </source>
</evidence>
<dbReference type="NCBIfam" id="NF006617">
    <property type="entry name" value="PRK09184.1"/>
    <property type="match status" value="1"/>
</dbReference>
<dbReference type="InterPro" id="IPR009081">
    <property type="entry name" value="PP-bd_ACP"/>
</dbReference>
<name>A0A1L1PEF1_HYDIT</name>
<dbReference type="SUPFAM" id="SSF47336">
    <property type="entry name" value="ACP-like"/>
    <property type="match status" value="1"/>
</dbReference>
<protein>
    <submittedName>
        <fullName evidence="2">Acyl carrier protein</fullName>
    </submittedName>
</protein>
<evidence type="ECO:0000259" key="1">
    <source>
        <dbReference type="PROSITE" id="PS50075"/>
    </source>
</evidence>
<keyword evidence="3" id="KW-1185">Reference proteome</keyword>
<accession>A0A1L1PEF1</accession>
<reference evidence="3" key="1">
    <citation type="submission" date="2014-11" db="EMBL/GenBank/DDBJ databases">
        <title>Draft genome sequence of Hydrogenophaga intermedia S1.</title>
        <authorList>
            <person name="Gan H.M."/>
            <person name="Chew T.H."/>
            <person name="Stolz A."/>
        </authorList>
    </citation>
    <scope>NUCLEOTIDE SEQUENCE [LARGE SCALE GENOMIC DNA]</scope>
    <source>
        <strain evidence="3">S1</strain>
    </source>
</reference>
<sequence length="95" mass="10585">MQEDTVNAETVEQLIPELVQLIIEALNLELSAQDVDADAPLYGEGMGLDSIDMLEIALVISKRYGFQMRSDNEHNQTIFASPRSLAAHIARNRTQ</sequence>
<dbReference type="Gene3D" id="1.10.1200.10">
    <property type="entry name" value="ACP-like"/>
    <property type="match status" value="1"/>
</dbReference>
<proteinExistence type="predicted"/>
<dbReference type="Pfam" id="PF00550">
    <property type="entry name" value="PP-binding"/>
    <property type="match status" value="1"/>
</dbReference>
<dbReference type="PROSITE" id="PS50075">
    <property type="entry name" value="CARRIER"/>
    <property type="match status" value="1"/>
</dbReference>
<dbReference type="Proteomes" id="UP000028878">
    <property type="component" value="Unassembled WGS sequence"/>
</dbReference>
<organism evidence="2 3">
    <name type="scientific">Hydrogenophaga intermedia</name>
    <dbReference type="NCBI Taxonomy" id="65786"/>
    <lineage>
        <taxon>Bacteria</taxon>
        <taxon>Pseudomonadati</taxon>
        <taxon>Pseudomonadota</taxon>
        <taxon>Betaproteobacteria</taxon>
        <taxon>Burkholderiales</taxon>
        <taxon>Comamonadaceae</taxon>
        <taxon>Hydrogenophaga</taxon>
    </lineage>
</organism>
<dbReference type="AlphaFoldDB" id="A0A1L1PEF1"/>
<evidence type="ECO:0000313" key="2">
    <source>
        <dbReference type="EMBL" id="CDN87920.1"/>
    </source>
</evidence>
<feature type="domain" description="Carrier" evidence="1">
    <location>
        <begin position="9"/>
        <end position="93"/>
    </location>
</feature>
<dbReference type="EMBL" id="CCAE010000016">
    <property type="protein sequence ID" value="CDN87920.1"/>
    <property type="molecule type" value="Genomic_DNA"/>
</dbReference>
<dbReference type="RefSeq" id="WP_009520334.1">
    <property type="nucleotide sequence ID" value="NZ_CCAE010000016.1"/>
</dbReference>